<dbReference type="AlphaFoldDB" id="A0A939KRE3"/>
<evidence type="ECO:0000256" key="1">
    <source>
        <dbReference type="SAM" id="Phobius"/>
    </source>
</evidence>
<sequence length="144" mass="15741">MVLNIAYVCYILLCFFGISLANRTQPLSVRSDLDASSRQTALQLQGFTMLLFACMVGALSAGFASAIGRILLLVHLADPSVVSTERAGSMTVLRRVTLVVAGFSGLYIGFRAARVFAKLFLIGIFLYVVSAIAEWIWYGGRFQF</sequence>
<keyword evidence="1" id="KW-1133">Transmembrane helix</keyword>
<dbReference type="Proteomes" id="UP000664073">
    <property type="component" value="Unassembled WGS sequence"/>
</dbReference>
<gene>
    <name evidence="2" type="ORF">J2D77_16875</name>
</gene>
<name>A0A939KRE3_9PROT</name>
<feature type="transmembrane region" description="Helical" evidence="1">
    <location>
        <begin position="45"/>
        <end position="72"/>
    </location>
</feature>
<keyword evidence="1" id="KW-0812">Transmembrane</keyword>
<protein>
    <submittedName>
        <fullName evidence="2">Uncharacterized protein</fullName>
    </submittedName>
</protein>
<dbReference type="EMBL" id="JAFVMH010000023">
    <property type="protein sequence ID" value="MBO1326814.1"/>
    <property type="molecule type" value="Genomic_DNA"/>
</dbReference>
<accession>A0A939KRE3</accession>
<reference evidence="2" key="1">
    <citation type="submission" date="2021-03" db="EMBL/GenBank/DDBJ databases">
        <title>The complete genome sequence of Acetobacter sp. TBRC 12339.</title>
        <authorList>
            <person name="Charoenyingcharoen P."/>
            <person name="Yukphan P."/>
        </authorList>
    </citation>
    <scope>NUCLEOTIDE SEQUENCE</scope>
    <source>
        <strain evidence="2">TBRC 12339</strain>
    </source>
</reference>
<feature type="transmembrane region" description="Helical" evidence="1">
    <location>
        <begin position="92"/>
        <end position="110"/>
    </location>
</feature>
<comment type="caution">
    <text evidence="2">The sequence shown here is derived from an EMBL/GenBank/DDBJ whole genome shotgun (WGS) entry which is preliminary data.</text>
</comment>
<keyword evidence="3" id="KW-1185">Reference proteome</keyword>
<evidence type="ECO:0000313" key="3">
    <source>
        <dbReference type="Proteomes" id="UP000664073"/>
    </source>
</evidence>
<feature type="transmembrane region" description="Helical" evidence="1">
    <location>
        <begin position="116"/>
        <end position="138"/>
    </location>
</feature>
<proteinExistence type="predicted"/>
<dbReference type="RefSeq" id="WP_207847694.1">
    <property type="nucleotide sequence ID" value="NZ_JAFVMH010000023.1"/>
</dbReference>
<evidence type="ECO:0000313" key="2">
    <source>
        <dbReference type="EMBL" id="MBO1326814.1"/>
    </source>
</evidence>
<organism evidence="2 3">
    <name type="scientific">Acetobacter garciniae</name>
    <dbReference type="NCBI Taxonomy" id="2817435"/>
    <lineage>
        <taxon>Bacteria</taxon>
        <taxon>Pseudomonadati</taxon>
        <taxon>Pseudomonadota</taxon>
        <taxon>Alphaproteobacteria</taxon>
        <taxon>Acetobacterales</taxon>
        <taxon>Acetobacteraceae</taxon>
        <taxon>Acetobacter</taxon>
    </lineage>
</organism>
<keyword evidence="1" id="KW-0472">Membrane</keyword>